<dbReference type="PROSITE" id="PS50003">
    <property type="entry name" value="PH_DOMAIN"/>
    <property type="match status" value="1"/>
</dbReference>
<reference evidence="4" key="1">
    <citation type="submission" date="2020-05" db="UniProtKB">
        <authorList>
            <consortium name="EnsemblMetazoa"/>
        </authorList>
    </citation>
    <scope>IDENTIFICATION</scope>
    <source>
        <strain evidence="4">USDA</strain>
    </source>
</reference>
<dbReference type="AlphaFoldDB" id="A0A1I8NY64"/>
<dbReference type="GO" id="GO:0005737">
    <property type="term" value="C:cytoplasm"/>
    <property type="evidence" value="ECO:0007669"/>
    <property type="project" value="TreeGrafter"/>
</dbReference>
<keyword evidence="1" id="KW-0344">Guanine-nucleotide releasing factor</keyword>
<dbReference type="Proteomes" id="UP000095300">
    <property type="component" value="Unassembled WGS sequence"/>
</dbReference>
<dbReference type="SMART" id="SM00325">
    <property type="entry name" value="RhoGEF"/>
    <property type="match status" value="1"/>
</dbReference>
<dbReference type="VEuPathDB" id="VectorBase:SCAU003115"/>
<protein>
    <recommendedName>
        <fullName evidence="6">DH domain-containing protein</fullName>
    </recommendedName>
</protein>
<dbReference type="GO" id="GO:0007411">
    <property type="term" value="P:axon guidance"/>
    <property type="evidence" value="ECO:0007669"/>
    <property type="project" value="TreeGrafter"/>
</dbReference>
<organism evidence="4 5">
    <name type="scientific">Stomoxys calcitrans</name>
    <name type="common">Stable fly</name>
    <name type="synonym">Conops calcitrans</name>
    <dbReference type="NCBI Taxonomy" id="35570"/>
    <lineage>
        <taxon>Eukaryota</taxon>
        <taxon>Metazoa</taxon>
        <taxon>Ecdysozoa</taxon>
        <taxon>Arthropoda</taxon>
        <taxon>Hexapoda</taxon>
        <taxon>Insecta</taxon>
        <taxon>Pterygota</taxon>
        <taxon>Neoptera</taxon>
        <taxon>Endopterygota</taxon>
        <taxon>Diptera</taxon>
        <taxon>Brachycera</taxon>
        <taxon>Muscomorpha</taxon>
        <taxon>Muscoidea</taxon>
        <taxon>Muscidae</taxon>
        <taxon>Stomoxys</taxon>
    </lineage>
</organism>
<dbReference type="InterPro" id="IPR001849">
    <property type="entry name" value="PH_domain"/>
</dbReference>
<dbReference type="PANTHER" id="PTHR22826">
    <property type="entry name" value="RHO GUANINE EXCHANGE FACTOR-RELATED"/>
    <property type="match status" value="1"/>
</dbReference>
<dbReference type="Pfam" id="PF00621">
    <property type="entry name" value="RhoGEF"/>
    <property type="match status" value="1"/>
</dbReference>
<dbReference type="InterPro" id="IPR000219">
    <property type="entry name" value="DH_dom"/>
</dbReference>
<dbReference type="Pfam" id="PF22697">
    <property type="entry name" value="SOS1_NGEF_PH"/>
    <property type="match status" value="1"/>
</dbReference>
<gene>
    <name evidence="4" type="primary">106096324</name>
</gene>
<dbReference type="EnsemblMetazoa" id="SCAU003115-RB">
    <property type="protein sequence ID" value="SCAU003115-PB"/>
    <property type="gene ID" value="SCAU003115"/>
</dbReference>
<accession>A0A1I8NY64</accession>
<dbReference type="Gene3D" id="2.30.29.30">
    <property type="entry name" value="Pleckstrin-homology domain (PH domain)/Phosphotyrosine-binding domain (PTB)"/>
    <property type="match status" value="1"/>
</dbReference>
<dbReference type="SUPFAM" id="SSF48065">
    <property type="entry name" value="DBL homology domain (DH-domain)"/>
    <property type="match status" value="1"/>
</dbReference>
<evidence type="ECO:0000259" key="3">
    <source>
        <dbReference type="PROSITE" id="PS50010"/>
    </source>
</evidence>
<feature type="domain" description="DH" evidence="3">
    <location>
        <begin position="14"/>
        <end position="134"/>
    </location>
</feature>
<dbReference type="SMART" id="SM00233">
    <property type="entry name" value="PH"/>
    <property type="match status" value="1"/>
</dbReference>
<evidence type="ECO:0000259" key="2">
    <source>
        <dbReference type="PROSITE" id="PS50003"/>
    </source>
</evidence>
<dbReference type="InterPro" id="IPR035899">
    <property type="entry name" value="DBL_dom_sf"/>
</dbReference>
<name>A0A1I8NY64_STOCA</name>
<evidence type="ECO:0000313" key="5">
    <source>
        <dbReference type="Proteomes" id="UP000095300"/>
    </source>
</evidence>
<sequence>MSLRSSKKLKKIQHLENLITELINTEENYIKDLSNVVECYLQEFRTPNPRVCIPGDLRGCKAQLVFANIEDIYYWHKESFYGALKKHRQSPKDLAKVFLKSESQFHIYAKYSGNKAKSHYIVTEYANYFDAVRKHFNQKLDRVLATVNDFTAIQSINNFHGDISDQGKLVYHNFLTCKYKEKKTRYYVFLFTRIIIFTKKIDPKRKYSSATYNYKLEMPMNKVSVKELHNKRFSMIYAEPNVEELILICFGEDETIHNLWLQKIHEQIRMQRELIADLVNPSTESEREVV</sequence>
<dbReference type="SUPFAM" id="SSF50729">
    <property type="entry name" value="PH domain-like"/>
    <property type="match status" value="1"/>
</dbReference>
<dbReference type="OrthoDB" id="10256089at2759"/>
<dbReference type="InterPro" id="IPR051336">
    <property type="entry name" value="RhoGEF_Guanine_NuclExch_SF"/>
</dbReference>
<keyword evidence="5" id="KW-1185">Reference proteome</keyword>
<evidence type="ECO:0000256" key="1">
    <source>
        <dbReference type="ARBA" id="ARBA00022658"/>
    </source>
</evidence>
<dbReference type="InterPro" id="IPR055251">
    <property type="entry name" value="SOS1_NGEF_PH"/>
</dbReference>
<dbReference type="PROSITE" id="PS50010">
    <property type="entry name" value="DH_2"/>
    <property type="match status" value="1"/>
</dbReference>
<dbReference type="InterPro" id="IPR011993">
    <property type="entry name" value="PH-like_dom_sf"/>
</dbReference>
<dbReference type="GO" id="GO:0019898">
    <property type="term" value="C:extrinsic component of membrane"/>
    <property type="evidence" value="ECO:0007669"/>
    <property type="project" value="TreeGrafter"/>
</dbReference>
<evidence type="ECO:0008006" key="6">
    <source>
        <dbReference type="Google" id="ProtNLM"/>
    </source>
</evidence>
<proteinExistence type="predicted"/>
<dbReference type="Gene3D" id="1.20.900.10">
    <property type="entry name" value="Dbl homology (DH) domain"/>
    <property type="match status" value="1"/>
</dbReference>
<dbReference type="PANTHER" id="PTHR22826:SF106">
    <property type="entry name" value="TRIO, ISOFORM A"/>
    <property type="match status" value="1"/>
</dbReference>
<evidence type="ECO:0000313" key="4">
    <source>
        <dbReference type="EnsemblMetazoa" id="SCAU003115-PB"/>
    </source>
</evidence>
<feature type="domain" description="PH" evidence="2">
    <location>
        <begin position="162"/>
        <end position="269"/>
    </location>
</feature>
<dbReference type="GO" id="GO:0005085">
    <property type="term" value="F:guanyl-nucleotide exchange factor activity"/>
    <property type="evidence" value="ECO:0007669"/>
    <property type="project" value="UniProtKB-KW"/>
</dbReference>